<comment type="subunit">
    <text evidence="6">Part of the 50S ribosomal subunit. Contacts protein L20.</text>
</comment>
<dbReference type="Proteomes" id="UP000237983">
    <property type="component" value="Unassembled WGS sequence"/>
</dbReference>
<dbReference type="SUPFAM" id="SSF141091">
    <property type="entry name" value="L21p-like"/>
    <property type="match status" value="1"/>
</dbReference>
<dbReference type="PANTHER" id="PTHR21349:SF0">
    <property type="entry name" value="LARGE RIBOSOMAL SUBUNIT PROTEIN BL21M"/>
    <property type="match status" value="1"/>
</dbReference>
<dbReference type="InterPro" id="IPR018258">
    <property type="entry name" value="Ribosomal_bL21_CS"/>
</dbReference>
<dbReference type="HAMAP" id="MF_01363">
    <property type="entry name" value="Ribosomal_bL21"/>
    <property type="match status" value="1"/>
</dbReference>
<dbReference type="AlphaFoldDB" id="A0A2T0VIT0"/>
<organism evidence="8 9">
    <name type="scientific">Glaciihabitans tibetensis</name>
    <dbReference type="NCBI Taxonomy" id="1266600"/>
    <lineage>
        <taxon>Bacteria</taxon>
        <taxon>Bacillati</taxon>
        <taxon>Actinomycetota</taxon>
        <taxon>Actinomycetes</taxon>
        <taxon>Micrococcales</taxon>
        <taxon>Microbacteriaceae</taxon>
        <taxon>Glaciihabitans</taxon>
    </lineage>
</organism>
<dbReference type="PANTHER" id="PTHR21349">
    <property type="entry name" value="50S RIBOSOMAL PROTEIN L21"/>
    <property type="match status" value="1"/>
</dbReference>
<comment type="similarity">
    <text evidence="1 6 7">Belongs to the bacterial ribosomal protein bL21 family.</text>
</comment>
<dbReference type="GO" id="GO:0003735">
    <property type="term" value="F:structural constituent of ribosome"/>
    <property type="evidence" value="ECO:0007669"/>
    <property type="project" value="InterPro"/>
</dbReference>
<evidence type="ECO:0000256" key="3">
    <source>
        <dbReference type="ARBA" id="ARBA00022884"/>
    </source>
</evidence>
<dbReference type="NCBIfam" id="TIGR00061">
    <property type="entry name" value="L21"/>
    <property type="match status" value="1"/>
</dbReference>
<dbReference type="GO" id="GO:0006412">
    <property type="term" value="P:translation"/>
    <property type="evidence" value="ECO:0007669"/>
    <property type="project" value="UniProtKB-UniRule"/>
</dbReference>
<dbReference type="GO" id="GO:0005737">
    <property type="term" value="C:cytoplasm"/>
    <property type="evidence" value="ECO:0007669"/>
    <property type="project" value="UniProtKB-ARBA"/>
</dbReference>
<keyword evidence="5 6" id="KW-0687">Ribonucleoprotein</keyword>
<dbReference type="InterPro" id="IPR028909">
    <property type="entry name" value="bL21-like"/>
</dbReference>
<dbReference type="InterPro" id="IPR001787">
    <property type="entry name" value="Ribosomal_bL21"/>
</dbReference>
<protein>
    <recommendedName>
        <fullName evidence="6">Large ribosomal subunit protein bL21</fullName>
    </recommendedName>
</protein>
<evidence type="ECO:0000256" key="2">
    <source>
        <dbReference type="ARBA" id="ARBA00022730"/>
    </source>
</evidence>
<comment type="function">
    <text evidence="6 7">This protein binds to 23S rRNA in the presence of protein L20.</text>
</comment>
<evidence type="ECO:0000256" key="5">
    <source>
        <dbReference type="ARBA" id="ARBA00023274"/>
    </source>
</evidence>
<proteinExistence type="inferred from homology"/>
<gene>
    <name evidence="6" type="primary">rplU</name>
    <name evidence="8" type="ORF">B0I08_101267</name>
</gene>
<keyword evidence="4 6" id="KW-0689">Ribosomal protein</keyword>
<dbReference type="GO" id="GO:0005840">
    <property type="term" value="C:ribosome"/>
    <property type="evidence" value="ECO:0007669"/>
    <property type="project" value="UniProtKB-KW"/>
</dbReference>
<dbReference type="GO" id="GO:1990904">
    <property type="term" value="C:ribonucleoprotein complex"/>
    <property type="evidence" value="ECO:0007669"/>
    <property type="project" value="UniProtKB-KW"/>
</dbReference>
<evidence type="ECO:0000313" key="9">
    <source>
        <dbReference type="Proteomes" id="UP000237983"/>
    </source>
</evidence>
<dbReference type="PROSITE" id="PS01169">
    <property type="entry name" value="RIBOSOMAL_L21"/>
    <property type="match status" value="1"/>
</dbReference>
<accession>A0A2T0VIT0</accession>
<evidence type="ECO:0000256" key="4">
    <source>
        <dbReference type="ARBA" id="ARBA00022980"/>
    </source>
</evidence>
<evidence type="ECO:0000256" key="6">
    <source>
        <dbReference type="HAMAP-Rule" id="MF_01363"/>
    </source>
</evidence>
<dbReference type="EMBL" id="PVTL01000001">
    <property type="protein sequence ID" value="PRY70140.1"/>
    <property type="molecule type" value="Genomic_DNA"/>
</dbReference>
<keyword evidence="9" id="KW-1185">Reference proteome</keyword>
<evidence type="ECO:0000313" key="8">
    <source>
        <dbReference type="EMBL" id="PRY70140.1"/>
    </source>
</evidence>
<keyword evidence="2 6" id="KW-0699">rRNA-binding</keyword>
<evidence type="ECO:0000256" key="7">
    <source>
        <dbReference type="RuleBase" id="RU000562"/>
    </source>
</evidence>
<reference evidence="8 9" key="1">
    <citation type="submission" date="2018-03" db="EMBL/GenBank/DDBJ databases">
        <title>Genomic Encyclopedia of Type Strains, Phase III (KMG-III): the genomes of soil and plant-associated and newly described type strains.</title>
        <authorList>
            <person name="Whitman W."/>
        </authorList>
    </citation>
    <scope>NUCLEOTIDE SEQUENCE [LARGE SCALE GENOMIC DNA]</scope>
    <source>
        <strain evidence="8 9">CGMCC 1.12484</strain>
    </source>
</reference>
<dbReference type="GO" id="GO:0019843">
    <property type="term" value="F:rRNA binding"/>
    <property type="evidence" value="ECO:0007669"/>
    <property type="project" value="UniProtKB-UniRule"/>
</dbReference>
<name>A0A2T0VIT0_9MICO</name>
<dbReference type="Pfam" id="PF00829">
    <property type="entry name" value="Ribosomal_L21p"/>
    <property type="match status" value="1"/>
</dbReference>
<sequence>MKSVFADAGKSVVPINRSTGFAKRLQGEKRGVRAEFDRTAPDRLLLALGVCWAKPKMRDFYPTPTVFSPRQFLQDSVFSTNKGFQVVYAVVRAGGRQEKVEVGTIVVLDRIKADENGNVSLAPVLLVDGETITSGAAALAGVTVTAEVVGDLRGPKIVIQKFKNKTGYKKRQGHRQELTRIKITSITK</sequence>
<comment type="caution">
    <text evidence="8">The sequence shown here is derived from an EMBL/GenBank/DDBJ whole genome shotgun (WGS) entry which is preliminary data.</text>
</comment>
<evidence type="ECO:0000256" key="1">
    <source>
        <dbReference type="ARBA" id="ARBA00008563"/>
    </source>
</evidence>
<dbReference type="InterPro" id="IPR036164">
    <property type="entry name" value="bL21-like_sf"/>
</dbReference>
<keyword evidence="3 6" id="KW-0694">RNA-binding</keyword>